<dbReference type="KEGG" id="cma:Cmaq_1294"/>
<accession>A8M8Q2</accession>
<keyword evidence="1 2" id="KW-0129">CBS domain</keyword>
<dbReference type="Proteomes" id="UP000001137">
    <property type="component" value="Chromosome"/>
</dbReference>
<organism evidence="4 5">
    <name type="scientific">Caldivirga maquilingensis (strain ATCC 700844 / DSM 13496 / JCM 10307 / IC-167)</name>
    <dbReference type="NCBI Taxonomy" id="397948"/>
    <lineage>
        <taxon>Archaea</taxon>
        <taxon>Thermoproteota</taxon>
        <taxon>Thermoprotei</taxon>
        <taxon>Thermoproteales</taxon>
        <taxon>Thermoproteaceae</taxon>
        <taxon>Caldivirga</taxon>
    </lineage>
</organism>
<dbReference type="SUPFAM" id="SSF69754">
    <property type="entry name" value="Ribosome binding protein Y (YfiA homologue)"/>
    <property type="match status" value="1"/>
</dbReference>
<dbReference type="InterPro" id="IPR000644">
    <property type="entry name" value="CBS_dom"/>
</dbReference>
<dbReference type="InterPro" id="IPR046342">
    <property type="entry name" value="CBS_dom_sf"/>
</dbReference>
<dbReference type="SMART" id="SM00116">
    <property type="entry name" value="CBS"/>
    <property type="match status" value="4"/>
</dbReference>
<feature type="domain" description="CBS" evidence="3">
    <location>
        <begin position="80"/>
        <end position="139"/>
    </location>
</feature>
<dbReference type="HOGENOM" id="CLU_734888_0_0_2"/>
<proteinExistence type="predicted"/>
<evidence type="ECO:0000259" key="3">
    <source>
        <dbReference type="PROSITE" id="PS51371"/>
    </source>
</evidence>
<dbReference type="eggNOG" id="arCOG00601">
    <property type="taxonomic scope" value="Archaea"/>
</dbReference>
<keyword evidence="5" id="KW-1185">Reference proteome</keyword>
<name>A8M8Q2_CALMQ</name>
<dbReference type="EMBL" id="CP000852">
    <property type="protein sequence ID" value="ABW02121.1"/>
    <property type="molecule type" value="Genomic_DNA"/>
</dbReference>
<feature type="domain" description="CBS" evidence="3">
    <location>
        <begin position="147"/>
        <end position="205"/>
    </location>
</feature>
<dbReference type="Gene3D" id="3.10.580.10">
    <property type="entry name" value="CBS-domain"/>
    <property type="match status" value="3"/>
</dbReference>
<sequence length="386" mass="43151">MVIIGITFLRPNMDYNLMLSELIQESPVVVNAKDRLSSIIPKMRELRIHTAPVVNDSSKLIGVIDYRDLLRRKAPLGSRASSVMLPPHSISLNSDIDNVVRKFYETRLREYPVIDNNGKLIGILTRSRLLTAIKDQLPANAKVGDYMTKPVLTITPSDNVAKARWLMIKHGISRLPVVDGNRLVGVVSLTDLIEKIYYVSMPRRSRRGDFSGEEEFLAAPVSSIMTTQVYSIGSDKPLTKAVDLMVSKGVTGLIVTDDGGVVGVLSGSDVLKAYMDSKKIILPIQARIEINNDAKPLIEKVINNHLEKISKLVNVVDFKVDIRARDSGKRYEVTVRLKDDKELHTATAEDRDPVSAIREAMDKIMQSIIKNVSKARDTKRRSRIQE</sequence>
<feature type="domain" description="CBS" evidence="3">
    <location>
        <begin position="23"/>
        <end position="79"/>
    </location>
</feature>
<evidence type="ECO:0000313" key="5">
    <source>
        <dbReference type="Proteomes" id="UP000001137"/>
    </source>
</evidence>
<dbReference type="InterPro" id="IPR051257">
    <property type="entry name" value="Diverse_CBS-Domain"/>
</dbReference>
<evidence type="ECO:0000256" key="2">
    <source>
        <dbReference type="PROSITE-ProRule" id="PRU00703"/>
    </source>
</evidence>
<gene>
    <name evidence="4" type="ordered locus">Cmaq_1294</name>
</gene>
<dbReference type="STRING" id="397948.Cmaq_1294"/>
<dbReference type="SUPFAM" id="SSF54631">
    <property type="entry name" value="CBS-domain pair"/>
    <property type="match status" value="2"/>
</dbReference>
<evidence type="ECO:0000313" key="4">
    <source>
        <dbReference type="EMBL" id="ABW02121.1"/>
    </source>
</evidence>
<dbReference type="CDD" id="cd04584">
    <property type="entry name" value="CBS_pair_AcuB_like"/>
    <property type="match status" value="1"/>
</dbReference>
<reference evidence="4 5" key="1">
    <citation type="submission" date="2007-10" db="EMBL/GenBank/DDBJ databases">
        <title>Complete sequence of Caldivirga maquilingensis IC-167.</title>
        <authorList>
            <consortium name="US DOE Joint Genome Institute"/>
            <person name="Copeland A."/>
            <person name="Lucas S."/>
            <person name="Lapidus A."/>
            <person name="Barry K."/>
            <person name="Glavina del Rio T."/>
            <person name="Dalin E."/>
            <person name="Tice H."/>
            <person name="Pitluck S."/>
            <person name="Saunders E."/>
            <person name="Brettin T."/>
            <person name="Bruce D."/>
            <person name="Detter J.C."/>
            <person name="Han C."/>
            <person name="Schmutz J."/>
            <person name="Larimer F."/>
            <person name="Land M."/>
            <person name="Hauser L."/>
            <person name="Kyrpides N."/>
            <person name="Ivanova N."/>
            <person name="Biddle J.F."/>
            <person name="Zhang Z."/>
            <person name="Fitz-Gibbon S.T."/>
            <person name="Lowe T.M."/>
            <person name="Saltikov C."/>
            <person name="House C.H."/>
            <person name="Richardson P."/>
        </authorList>
    </citation>
    <scope>NUCLEOTIDE SEQUENCE [LARGE SCALE GENOMIC DNA]</scope>
    <source>
        <strain evidence="5">ATCC 700844 / DSM 13496 / JCM 10307 / IC-167</strain>
    </source>
</reference>
<dbReference type="InterPro" id="IPR036567">
    <property type="entry name" value="RHF-like"/>
</dbReference>
<evidence type="ECO:0000256" key="1">
    <source>
        <dbReference type="ARBA" id="ARBA00023122"/>
    </source>
</evidence>
<dbReference type="Gene3D" id="3.30.160.100">
    <property type="entry name" value="Ribosome hibernation promotion factor-like"/>
    <property type="match status" value="1"/>
</dbReference>
<dbReference type="Pfam" id="PF02482">
    <property type="entry name" value="Ribosomal_S30AE"/>
    <property type="match status" value="1"/>
</dbReference>
<dbReference type="CDD" id="cd02205">
    <property type="entry name" value="CBS_pair_SF"/>
    <property type="match status" value="2"/>
</dbReference>
<dbReference type="PROSITE" id="PS51371">
    <property type="entry name" value="CBS"/>
    <property type="match status" value="4"/>
</dbReference>
<dbReference type="InterPro" id="IPR003489">
    <property type="entry name" value="RHF/RaiA"/>
</dbReference>
<feature type="domain" description="CBS" evidence="3">
    <location>
        <begin position="225"/>
        <end position="280"/>
    </location>
</feature>
<dbReference type="Pfam" id="PF00571">
    <property type="entry name" value="CBS"/>
    <property type="match status" value="4"/>
</dbReference>
<dbReference type="PANTHER" id="PTHR43080:SF2">
    <property type="entry name" value="CBS DOMAIN-CONTAINING PROTEIN"/>
    <property type="match status" value="1"/>
</dbReference>
<protein>
    <submittedName>
        <fullName evidence="4">CBS domain containing protein</fullName>
    </submittedName>
</protein>
<dbReference type="AlphaFoldDB" id="A8M8Q2"/>
<dbReference type="PANTHER" id="PTHR43080">
    <property type="entry name" value="CBS DOMAIN-CONTAINING PROTEIN CBSX3, MITOCHONDRIAL"/>
    <property type="match status" value="1"/>
</dbReference>